<evidence type="ECO:0000256" key="8">
    <source>
        <dbReference type="SAM" id="Phobius"/>
    </source>
</evidence>
<evidence type="ECO:0000256" key="1">
    <source>
        <dbReference type="ARBA" id="ARBA00004651"/>
    </source>
</evidence>
<dbReference type="PANTHER" id="PTHR21716:SF67">
    <property type="entry name" value="TRANSPORT PROTEIN YDIK-RELATED"/>
    <property type="match status" value="1"/>
</dbReference>
<dbReference type="Pfam" id="PF01594">
    <property type="entry name" value="AI-2E_transport"/>
    <property type="match status" value="1"/>
</dbReference>
<feature type="transmembrane region" description="Helical" evidence="8">
    <location>
        <begin position="151"/>
        <end position="177"/>
    </location>
</feature>
<keyword evidence="3" id="KW-0813">Transport</keyword>
<gene>
    <name evidence="9" type="ORF">DFR40_2458</name>
</gene>
<evidence type="ECO:0000256" key="5">
    <source>
        <dbReference type="ARBA" id="ARBA00022692"/>
    </source>
</evidence>
<dbReference type="GO" id="GO:0005886">
    <property type="term" value="C:plasma membrane"/>
    <property type="evidence" value="ECO:0007669"/>
    <property type="project" value="UniProtKB-SubCell"/>
</dbReference>
<comment type="caution">
    <text evidence="9">The sequence shown here is derived from an EMBL/GenBank/DDBJ whole genome shotgun (WGS) entry which is preliminary data.</text>
</comment>
<accession>A0A495VS50</accession>
<organism evidence="9 10">
    <name type="scientific">Azonexus fungiphilus</name>
    <dbReference type="NCBI Taxonomy" id="146940"/>
    <lineage>
        <taxon>Bacteria</taxon>
        <taxon>Pseudomonadati</taxon>
        <taxon>Pseudomonadota</taxon>
        <taxon>Betaproteobacteria</taxon>
        <taxon>Rhodocyclales</taxon>
        <taxon>Azonexaceae</taxon>
        <taxon>Azonexus</taxon>
    </lineage>
</organism>
<dbReference type="Proteomes" id="UP000270626">
    <property type="component" value="Unassembled WGS sequence"/>
</dbReference>
<keyword evidence="10" id="KW-1185">Reference proteome</keyword>
<feature type="transmembrane region" description="Helical" evidence="8">
    <location>
        <begin position="62"/>
        <end position="86"/>
    </location>
</feature>
<protein>
    <submittedName>
        <fullName evidence="9">Putative PurR-regulated permease PerM</fullName>
    </submittedName>
</protein>
<evidence type="ECO:0000313" key="10">
    <source>
        <dbReference type="Proteomes" id="UP000270626"/>
    </source>
</evidence>
<keyword evidence="7 8" id="KW-0472">Membrane</keyword>
<dbReference type="AlphaFoldDB" id="A0A495VS50"/>
<reference evidence="9 10" key="1">
    <citation type="submission" date="2018-10" db="EMBL/GenBank/DDBJ databases">
        <title>Genomic Encyclopedia of Type Strains, Phase IV (KMG-IV): sequencing the most valuable type-strain genomes for metagenomic binning, comparative biology and taxonomic classification.</title>
        <authorList>
            <person name="Goeker M."/>
        </authorList>
    </citation>
    <scope>NUCLEOTIDE SEQUENCE [LARGE SCALE GENOMIC DNA]</scope>
    <source>
        <strain evidence="9 10">DSM 23841</strain>
    </source>
</reference>
<evidence type="ECO:0000256" key="3">
    <source>
        <dbReference type="ARBA" id="ARBA00022448"/>
    </source>
</evidence>
<evidence type="ECO:0000256" key="4">
    <source>
        <dbReference type="ARBA" id="ARBA00022475"/>
    </source>
</evidence>
<sequence length="351" mass="36966">MLTDQEPKRLAQIALVVLLIVGCIAVLLPFVGALLFALVIWVCTWDIYRDRVLPRLGGRDTLGASLMVLLLVLILLVPTIFLAGALASGADRLIDLVRPYVEQGLPAEPPDWIAAIPLFGQQLVDFWHEVASSREALNTLLAQGVAPARQFLLAAGGVAANGLLQLALVLFVVFFLYRDGEVVAAALYGGARKLGGELGEGLVDKARGTVLGVMLGIVGTAAAQSSVAMIGFFIAGAPAPVLLAFATFFLSMIPVGPPLIWGGAALWLYGQGELGWAIFLALYGLLIISSIDNVVKPILMARGAGLSVLIVALGVFGGVLVFGFIGIFLGPVLLALGHMLLTRWLREANPS</sequence>
<keyword evidence="4" id="KW-1003">Cell membrane</keyword>
<evidence type="ECO:0000256" key="7">
    <source>
        <dbReference type="ARBA" id="ARBA00023136"/>
    </source>
</evidence>
<dbReference type="PANTHER" id="PTHR21716">
    <property type="entry name" value="TRANSMEMBRANE PROTEIN"/>
    <property type="match status" value="1"/>
</dbReference>
<name>A0A495VS50_9RHOO</name>
<feature type="transmembrane region" description="Helical" evidence="8">
    <location>
        <begin position="307"/>
        <end position="336"/>
    </location>
</feature>
<feature type="transmembrane region" description="Helical" evidence="8">
    <location>
        <begin position="274"/>
        <end position="295"/>
    </location>
</feature>
<evidence type="ECO:0000256" key="2">
    <source>
        <dbReference type="ARBA" id="ARBA00009773"/>
    </source>
</evidence>
<dbReference type="OrthoDB" id="106838at2"/>
<comment type="similarity">
    <text evidence="2">Belongs to the autoinducer-2 exporter (AI-2E) (TC 2.A.86) family.</text>
</comment>
<keyword evidence="6 8" id="KW-1133">Transmembrane helix</keyword>
<dbReference type="EMBL" id="RBXP01000016">
    <property type="protein sequence ID" value="RKT51245.1"/>
    <property type="molecule type" value="Genomic_DNA"/>
</dbReference>
<proteinExistence type="inferred from homology"/>
<evidence type="ECO:0000256" key="6">
    <source>
        <dbReference type="ARBA" id="ARBA00022989"/>
    </source>
</evidence>
<feature type="transmembrane region" description="Helical" evidence="8">
    <location>
        <begin position="12"/>
        <end position="42"/>
    </location>
</feature>
<keyword evidence="5 8" id="KW-0812">Transmembrane</keyword>
<feature type="transmembrane region" description="Helical" evidence="8">
    <location>
        <begin position="241"/>
        <end position="268"/>
    </location>
</feature>
<dbReference type="InterPro" id="IPR002549">
    <property type="entry name" value="AI-2E-like"/>
</dbReference>
<dbReference type="RefSeq" id="WP_121458766.1">
    <property type="nucleotide sequence ID" value="NZ_RBXP01000016.1"/>
</dbReference>
<comment type="subcellular location">
    <subcellularLocation>
        <location evidence="1">Cell membrane</location>
        <topology evidence="1">Multi-pass membrane protein</topology>
    </subcellularLocation>
</comment>
<feature type="transmembrane region" description="Helical" evidence="8">
    <location>
        <begin position="210"/>
        <end position="234"/>
    </location>
</feature>
<evidence type="ECO:0000313" key="9">
    <source>
        <dbReference type="EMBL" id="RKT51245.1"/>
    </source>
</evidence>